<dbReference type="PATRIC" id="fig|33050.5.peg.3304"/>
<dbReference type="KEGG" id="smag:AN936_15935"/>
<evidence type="ECO:0000313" key="2">
    <source>
        <dbReference type="EMBL" id="ALH81790.1"/>
    </source>
</evidence>
<keyword evidence="1" id="KW-0812">Transmembrane</keyword>
<proteinExistence type="predicted"/>
<sequence>MVRAAIPPKPRGTMVFAGTTNGGHWILRAKGRSGKGRWIARSIVLALLLVAFWLFLLFLGRPIEPRTIEVDVTDKIAESGTR</sequence>
<gene>
    <name evidence="2" type="ORF">AN936_15935</name>
</gene>
<accession>A0A0N9UPC8</accession>
<evidence type="ECO:0000256" key="1">
    <source>
        <dbReference type="SAM" id="Phobius"/>
    </source>
</evidence>
<dbReference type="AlphaFoldDB" id="A0A0N9UPC8"/>
<keyword evidence="1" id="KW-0472">Membrane</keyword>
<protein>
    <submittedName>
        <fullName evidence="2">Uncharacterized protein</fullName>
    </submittedName>
</protein>
<keyword evidence="1" id="KW-1133">Transmembrane helix</keyword>
<feature type="transmembrane region" description="Helical" evidence="1">
    <location>
        <begin position="38"/>
        <end position="59"/>
    </location>
</feature>
<evidence type="ECO:0000313" key="3">
    <source>
        <dbReference type="Proteomes" id="UP000058074"/>
    </source>
</evidence>
<name>A0A0N9UPC8_SPHMC</name>
<organism evidence="2 3">
    <name type="scientific">Sphingopyxis macrogoltabida</name>
    <name type="common">Sphingomonas macrogoltabidus</name>
    <dbReference type="NCBI Taxonomy" id="33050"/>
    <lineage>
        <taxon>Bacteria</taxon>
        <taxon>Pseudomonadati</taxon>
        <taxon>Pseudomonadota</taxon>
        <taxon>Alphaproteobacteria</taxon>
        <taxon>Sphingomonadales</taxon>
        <taxon>Sphingomonadaceae</taxon>
        <taxon>Sphingopyxis</taxon>
    </lineage>
</organism>
<reference evidence="2 3" key="1">
    <citation type="journal article" date="2015" name="Genome Announc.">
        <title>Complete Genome Sequence of Polypropylene Glycol- and Polyethylene Glycol-Degrading Sphingopyxis macrogoltabida Strain EY-1.</title>
        <authorList>
            <person name="Ohtsubo Y."/>
            <person name="Nagata Y."/>
            <person name="Numata M."/>
            <person name="Tsuchikane K."/>
            <person name="Hosoyama A."/>
            <person name="Yamazoe A."/>
            <person name="Tsuda M."/>
            <person name="Fujita N."/>
            <person name="Kawai F."/>
        </authorList>
    </citation>
    <scope>NUCLEOTIDE SEQUENCE [LARGE SCALE GENOMIC DNA]</scope>
    <source>
        <strain evidence="2 3">EY-1</strain>
    </source>
</reference>
<dbReference type="Proteomes" id="UP000058074">
    <property type="component" value="Chromosome"/>
</dbReference>
<dbReference type="EMBL" id="CP012700">
    <property type="protein sequence ID" value="ALH81790.1"/>
    <property type="molecule type" value="Genomic_DNA"/>
</dbReference>